<dbReference type="InterPro" id="IPR018584">
    <property type="entry name" value="GT87"/>
</dbReference>
<keyword evidence="3" id="KW-0808">Transferase</keyword>
<feature type="transmembrane region" description="Helical" evidence="9">
    <location>
        <begin position="237"/>
        <end position="263"/>
    </location>
</feature>
<evidence type="ECO:0000256" key="1">
    <source>
        <dbReference type="ARBA" id="ARBA00004651"/>
    </source>
</evidence>
<name>A0AA44UNH2_PSEA5</name>
<evidence type="ECO:0000256" key="7">
    <source>
        <dbReference type="ARBA" id="ARBA00024033"/>
    </source>
</evidence>
<feature type="region of interest" description="Disordered" evidence="8">
    <location>
        <begin position="1"/>
        <end position="22"/>
    </location>
</feature>
<feature type="transmembrane region" description="Helical" evidence="9">
    <location>
        <begin position="347"/>
        <end position="365"/>
    </location>
</feature>
<evidence type="ECO:0000313" key="11">
    <source>
        <dbReference type="Proteomes" id="UP000232453"/>
    </source>
</evidence>
<evidence type="ECO:0000256" key="6">
    <source>
        <dbReference type="ARBA" id="ARBA00023136"/>
    </source>
</evidence>
<feature type="transmembrane region" description="Helical" evidence="9">
    <location>
        <begin position="283"/>
        <end position="308"/>
    </location>
</feature>
<keyword evidence="2" id="KW-1003">Cell membrane</keyword>
<feature type="transmembrane region" description="Helical" evidence="9">
    <location>
        <begin position="372"/>
        <end position="390"/>
    </location>
</feature>
<evidence type="ECO:0000256" key="5">
    <source>
        <dbReference type="ARBA" id="ARBA00022989"/>
    </source>
</evidence>
<dbReference type="GO" id="GO:0016758">
    <property type="term" value="F:hexosyltransferase activity"/>
    <property type="evidence" value="ECO:0007669"/>
    <property type="project" value="InterPro"/>
</dbReference>
<accession>A0AA44UNH2</accession>
<reference evidence="10 11" key="1">
    <citation type="submission" date="2017-11" db="EMBL/GenBank/DDBJ databases">
        <title>Sequencing the genomes of 1000 actinobacteria strains.</title>
        <authorList>
            <person name="Klenk H.-P."/>
        </authorList>
    </citation>
    <scope>NUCLEOTIDE SEQUENCE [LARGE SCALE GENOMIC DNA]</scope>
    <source>
        <strain evidence="10 11">DSM 44104</strain>
    </source>
</reference>
<feature type="transmembrane region" description="Helical" evidence="9">
    <location>
        <begin position="131"/>
        <end position="150"/>
    </location>
</feature>
<proteinExistence type="inferred from homology"/>
<evidence type="ECO:0000256" key="3">
    <source>
        <dbReference type="ARBA" id="ARBA00022679"/>
    </source>
</evidence>
<evidence type="ECO:0000256" key="4">
    <source>
        <dbReference type="ARBA" id="ARBA00022692"/>
    </source>
</evidence>
<evidence type="ECO:0000256" key="8">
    <source>
        <dbReference type="SAM" id="MobiDB-lite"/>
    </source>
</evidence>
<dbReference type="Proteomes" id="UP000232453">
    <property type="component" value="Unassembled WGS sequence"/>
</dbReference>
<dbReference type="Pfam" id="PF09594">
    <property type="entry name" value="GT87"/>
    <property type="match status" value="1"/>
</dbReference>
<feature type="transmembrane region" description="Helical" evidence="9">
    <location>
        <begin position="162"/>
        <end position="183"/>
    </location>
</feature>
<dbReference type="RefSeq" id="WP_100878574.1">
    <property type="nucleotide sequence ID" value="NZ_JBICSI010000003.1"/>
</dbReference>
<comment type="similarity">
    <text evidence="7">Belongs to the glycosyltransferase 87 family.</text>
</comment>
<dbReference type="GO" id="GO:0005886">
    <property type="term" value="C:plasma membrane"/>
    <property type="evidence" value="ECO:0007669"/>
    <property type="project" value="UniProtKB-SubCell"/>
</dbReference>
<feature type="transmembrane region" description="Helical" evidence="9">
    <location>
        <begin position="203"/>
        <end position="225"/>
    </location>
</feature>
<sequence length="439" mass="45143">MTADLRSGPGAADPVRTGWTGRTARRARAAGDAVHRLARPVAPIVAVAALVAAALLVLLGGPPLLRWIPATDIARMHVDFDTFRASAHALVQHGPGSAAIYDTGARLHNLNPPLLSVLLAPLALLDPVTGYRLLTALSVLLVVGSVLLVCRELRLGRRWTTGALVVVLASSPLHGTLLLGQIYPLLLAGLTAGWVAERRGHPVLAAACYGVTVALKPSLAPVLLLPAVQARWRPFAAGIAAAAVATLVGVAVAGWPTAFQWLAMALAEPVGPTPDNASLPGQALRWGIPTVVGALVGAAVAAGTLVHLGRRTRRHGVGPAVGTDPGGTALFAVLATGLLAAPIAWHNYLLLLVPGLLALVASGEAGDTRRRVVVAIGCLAVVPVSWSDLWADGGWATPLGRALYTAVLLVTWWSLLRPATGPVPGGSFRSAEESARAPA</sequence>
<evidence type="ECO:0000313" key="10">
    <source>
        <dbReference type="EMBL" id="PKB30584.1"/>
    </source>
</evidence>
<keyword evidence="6 9" id="KW-0472">Membrane</keyword>
<comment type="subcellular location">
    <subcellularLocation>
        <location evidence="1">Cell membrane</location>
        <topology evidence="1">Multi-pass membrane protein</topology>
    </subcellularLocation>
</comment>
<feature type="transmembrane region" description="Helical" evidence="9">
    <location>
        <begin position="320"/>
        <end position="341"/>
    </location>
</feature>
<organism evidence="10 11">
    <name type="scientific">Pseudonocardia alni</name>
    <name type="common">Amycolata alni</name>
    <dbReference type="NCBI Taxonomy" id="33907"/>
    <lineage>
        <taxon>Bacteria</taxon>
        <taxon>Bacillati</taxon>
        <taxon>Actinomycetota</taxon>
        <taxon>Actinomycetes</taxon>
        <taxon>Pseudonocardiales</taxon>
        <taxon>Pseudonocardiaceae</taxon>
        <taxon>Pseudonocardia</taxon>
    </lineage>
</organism>
<keyword evidence="4 9" id="KW-0812">Transmembrane</keyword>
<dbReference type="AlphaFoldDB" id="A0AA44UNH2"/>
<evidence type="ECO:0000256" key="2">
    <source>
        <dbReference type="ARBA" id="ARBA00022475"/>
    </source>
</evidence>
<dbReference type="EMBL" id="PHUJ01000003">
    <property type="protein sequence ID" value="PKB30584.1"/>
    <property type="molecule type" value="Genomic_DNA"/>
</dbReference>
<comment type="caution">
    <text evidence="10">The sequence shown here is derived from an EMBL/GenBank/DDBJ whole genome shotgun (WGS) entry which is preliminary data.</text>
</comment>
<feature type="transmembrane region" description="Helical" evidence="9">
    <location>
        <begin position="402"/>
        <end position="420"/>
    </location>
</feature>
<gene>
    <name evidence="10" type="ORF">ATL51_2255</name>
</gene>
<keyword evidence="5 9" id="KW-1133">Transmembrane helix</keyword>
<evidence type="ECO:0000256" key="9">
    <source>
        <dbReference type="SAM" id="Phobius"/>
    </source>
</evidence>
<protein>
    <submittedName>
        <fullName evidence="10">Uncharacterized protein DUF2029</fullName>
    </submittedName>
</protein>
<feature type="transmembrane region" description="Helical" evidence="9">
    <location>
        <begin position="41"/>
        <end position="59"/>
    </location>
</feature>